<organism evidence="1 2">
    <name type="scientific">Filibacter tadaridae</name>
    <dbReference type="NCBI Taxonomy" id="2483811"/>
    <lineage>
        <taxon>Bacteria</taxon>
        <taxon>Bacillati</taxon>
        <taxon>Bacillota</taxon>
        <taxon>Bacilli</taxon>
        <taxon>Bacillales</taxon>
        <taxon>Caryophanaceae</taxon>
        <taxon>Filibacter</taxon>
    </lineage>
</organism>
<name>A0A3P5X8Y7_9BACL</name>
<proteinExistence type="predicted"/>
<sequence length="218" mass="25242">MDKKEQQLFAYYYTKFADRNFDEKDLYSFMMLVREEAQDNENIKELGNFIAQRENSTGYVNQYLDECKQIISQLGSGVKTKKIEDIFSFKEIRNGFNTLFLKNGFDKLSSEIINDFILCIISLLQDVKLVSGNLNKVVGHLSFAVSSKEIFLMGNMRTLNKGRYIPVTFQILSAENRYEKIKAQDKNDTPYLFNEELIEVINSDGEVLITFPDIQPTT</sequence>
<evidence type="ECO:0000313" key="1">
    <source>
        <dbReference type="EMBL" id="VDC24909.1"/>
    </source>
</evidence>
<protein>
    <submittedName>
        <fullName evidence="1">Uncharacterized protein</fullName>
    </submittedName>
</protein>
<dbReference type="OrthoDB" id="2435298at2"/>
<evidence type="ECO:0000313" key="2">
    <source>
        <dbReference type="Proteomes" id="UP000270468"/>
    </source>
</evidence>
<dbReference type="AlphaFoldDB" id="A0A3P5X8Y7"/>
<accession>A0A3P5X8Y7</accession>
<gene>
    <name evidence="1" type="ORF">FILTAD_01122</name>
</gene>
<dbReference type="EMBL" id="UXAV01000031">
    <property type="protein sequence ID" value="VDC24909.1"/>
    <property type="molecule type" value="Genomic_DNA"/>
</dbReference>
<dbReference type="Proteomes" id="UP000270468">
    <property type="component" value="Unassembled WGS sequence"/>
</dbReference>
<keyword evidence="2" id="KW-1185">Reference proteome</keyword>
<dbReference type="RefSeq" id="WP_124069544.1">
    <property type="nucleotide sequence ID" value="NZ_CBCRXF010000015.1"/>
</dbReference>
<reference evidence="1 2" key="1">
    <citation type="submission" date="2018-11" db="EMBL/GenBank/DDBJ databases">
        <authorList>
            <person name="Criscuolo A."/>
        </authorList>
    </citation>
    <scope>NUCLEOTIDE SEQUENCE [LARGE SCALE GENOMIC DNA]</scope>
    <source>
        <strain evidence="1">ATB-66</strain>
    </source>
</reference>